<evidence type="ECO:0000256" key="4">
    <source>
        <dbReference type="SAM" id="Phobius"/>
    </source>
</evidence>
<reference evidence="6 7" key="1">
    <citation type="journal article" date="2016" name="Mol. Biol. Evol.">
        <title>Genome-Wide Survey of Gut Fungi (Harpellales) Reveals the First Horizontally Transferred Ubiquitin Gene from a Mosquito Host.</title>
        <authorList>
            <person name="Wang Y."/>
            <person name="White M.M."/>
            <person name="Kvist S."/>
            <person name="Moncalvo J.M."/>
        </authorList>
    </citation>
    <scope>NUCLEOTIDE SEQUENCE [LARGE SCALE GENOMIC DNA]</scope>
    <source>
        <strain evidence="6 7">ALG-7-W6</strain>
    </source>
</reference>
<feature type="transmembrane region" description="Helical" evidence="4">
    <location>
        <begin position="343"/>
        <end position="362"/>
    </location>
</feature>
<feature type="transmembrane region" description="Helical" evidence="4">
    <location>
        <begin position="171"/>
        <end position="191"/>
    </location>
</feature>
<evidence type="ECO:0000259" key="5">
    <source>
        <dbReference type="PROSITE" id="PS50850"/>
    </source>
</evidence>
<comment type="caution">
    <text evidence="6">The sequence shown here is derived from an EMBL/GenBank/DDBJ whole genome shotgun (WGS) entry which is preliminary data.</text>
</comment>
<evidence type="ECO:0000313" key="6">
    <source>
        <dbReference type="EMBL" id="OLY82714.1"/>
    </source>
</evidence>
<dbReference type="EMBL" id="LSSL01001298">
    <property type="protein sequence ID" value="OLY82714.1"/>
    <property type="molecule type" value="Genomic_DNA"/>
</dbReference>
<feature type="transmembrane region" description="Helical" evidence="4">
    <location>
        <begin position="437"/>
        <end position="459"/>
    </location>
</feature>
<dbReference type="Pfam" id="PF07690">
    <property type="entry name" value="MFS_1"/>
    <property type="match status" value="1"/>
</dbReference>
<proteinExistence type="inferred from homology"/>
<feature type="transmembrane region" description="Helical" evidence="4">
    <location>
        <begin position="311"/>
        <end position="331"/>
    </location>
</feature>
<dbReference type="PANTHER" id="PTHR11360">
    <property type="entry name" value="MONOCARBOXYLATE TRANSPORTER"/>
    <property type="match status" value="1"/>
</dbReference>
<gene>
    <name evidence="6" type="ORF">AYI68_g3157</name>
</gene>
<feature type="transmembrane region" description="Helical" evidence="4">
    <location>
        <begin position="203"/>
        <end position="223"/>
    </location>
</feature>
<keyword evidence="4" id="KW-1133">Transmembrane helix</keyword>
<feature type="transmembrane region" description="Helical" evidence="4">
    <location>
        <begin position="276"/>
        <end position="299"/>
    </location>
</feature>
<feature type="transmembrane region" description="Helical" evidence="4">
    <location>
        <begin position="146"/>
        <end position="165"/>
    </location>
</feature>
<evidence type="ECO:0000256" key="3">
    <source>
        <dbReference type="SAM" id="MobiDB-lite"/>
    </source>
</evidence>
<feature type="region of interest" description="Disordered" evidence="3">
    <location>
        <begin position="1"/>
        <end position="62"/>
    </location>
</feature>
<comment type="similarity">
    <text evidence="2">Belongs to the major facilitator superfamily. Monocarboxylate porter (TC 2.A.1.13) family.</text>
</comment>
<sequence>MSNDSIKASRIKDRLSGETSQSKKSSVEGYISDGIKKKSSETIGSENPSNEEKMTTQEGDVSSGTQVLGEADSKYSVLVCFAAFFCVFVSIGISNSFGIYQTYYLSNILNNSSASQISWIGSLQTAMMLVASVFSSRVYLSIGLRYTSWMGAVIAFIGLFVSSFVSSLGGLIVTQGIIYGFGIGFVFSVALSTTSQWFEKYRGLATGAVMAGSGLGGLVIARITSAMLNNLGFHWALRISSFFFIAVVVPFTLIFKPRVVSKGLPKLIDVSAFKSPLFLCIIGMGFMGILGFVAPIFYIPSVVVQLGGTESFAKIQVTIFNCGYLLGGFVVGTMSDLVGPYNMFSACTFFMGIFQLVLWVGVKTKPSLSALSFFYGFFAPGFTSQGVSAIAKHFPQKSWAPYIGIMYTVMGCSIIIGNFIISHLLKTTNGELDYDYIARFSSICQVAGSLFAIPGTLYIRHLAGEKKTWVS</sequence>
<evidence type="ECO:0000256" key="1">
    <source>
        <dbReference type="ARBA" id="ARBA00004141"/>
    </source>
</evidence>
<dbReference type="InterPro" id="IPR011701">
    <property type="entry name" value="MFS"/>
</dbReference>
<dbReference type="PANTHER" id="PTHR11360:SF284">
    <property type="entry name" value="EG:103B4.3 PROTEIN-RELATED"/>
    <property type="match status" value="1"/>
</dbReference>
<keyword evidence="4" id="KW-0472">Membrane</keyword>
<dbReference type="Gene3D" id="1.20.1250.20">
    <property type="entry name" value="MFS general substrate transporter like domains"/>
    <property type="match status" value="2"/>
</dbReference>
<dbReference type="GO" id="GO:0022857">
    <property type="term" value="F:transmembrane transporter activity"/>
    <property type="evidence" value="ECO:0007669"/>
    <property type="project" value="InterPro"/>
</dbReference>
<keyword evidence="4" id="KW-0812">Transmembrane</keyword>
<comment type="subcellular location">
    <subcellularLocation>
        <location evidence="1">Membrane</location>
        <topology evidence="1">Multi-pass membrane protein</topology>
    </subcellularLocation>
</comment>
<feature type="domain" description="Major facilitator superfamily (MFS) profile" evidence="5">
    <location>
        <begin position="76"/>
        <end position="467"/>
    </location>
</feature>
<feature type="transmembrane region" description="Helical" evidence="4">
    <location>
        <begin position="402"/>
        <end position="425"/>
    </location>
</feature>
<accession>A0A1R0H0Q2</accession>
<feature type="transmembrane region" description="Helical" evidence="4">
    <location>
        <begin position="117"/>
        <end position="134"/>
    </location>
</feature>
<dbReference type="InterPro" id="IPR020846">
    <property type="entry name" value="MFS_dom"/>
</dbReference>
<protein>
    <submittedName>
        <fullName evidence="6">Putative transporter MCH4</fullName>
    </submittedName>
</protein>
<evidence type="ECO:0000313" key="7">
    <source>
        <dbReference type="Proteomes" id="UP000187455"/>
    </source>
</evidence>
<dbReference type="InterPro" id="IPR036259">
    <property type="entry name" value="MFS_trans_sf"/>
</dbReference>
<evidence type="ECO:0000256" key="2">
    <source>
        <dbReference type="ARBA" id="ARBA00006727"/>
    </source>
</evidence>
<dbReference type="PROSITE" id="PS50850">
    <property type="entry name" value="MFS"/>
    <property type="match status" value="1"/>
</dbReference>
<dbReference type="AlphaFoldDB" id="A0A1R0H0Q2"/>
<keyword evidence="7" id="KW-1185">Reference proteome</keyword>
<name>A0A1R0H0Q2_9FUNG</name>
<dbReference type="InterPro" id="IPR050327">
    <property type="entry name" value="Proton-linked_MCT"/>
</dbReference>
<dbReference type="GO" id="GO:0016020">
    <property type="term" value="C:membrane"/>
    <property type="evidence" value="ECO:0007669"/>
    <property type="project" value="UniProtKB-SubCell"/>
</dbReference>
<feature type="transmembrane region" description="Helical" evidence="4">
    <location>
        <begin position="235"/>
        <end position="255"/>
    </location>
</feature>
<dbReference type="OrthoDB" id="6499973at2759"/>
<feature type="transmembrane region" description="Helical" evidence="4">
    <location>
        <begin position="368"/>
        <end position="390"/>
    </location>
</feature>
<feature type="transmembrane region" description="Helical" evidence="4">
    <location>
        <begin position="75"/>
        <end position="97"/>
    </location>
</feature>
<organism evidence="6 7">
    <name type="scientific">Smittium mucronatum</name>
    <dbReference type="NCBI Taxonomy" id="133383"/>
    <lineage>
        <taxon>Eukaryota</taxon>
        <taxon>Fungi</taxon>
        <taxon>Fungi incertae sedis</taxon>
        <taxon>Zoopagomycota</taxon>
        <taxon>Kickxellomycotina</taxon>
        <taxon>Harpellomycetes</taxon>
        <taxon>Harpellales</taxon>
        <taxon>Legeriomycetaceae</taxon>
        <taxon>Smittium</taxon>
    </lineage>
</organism>
<dbReference type="SUPFAM" id="SSF103473">
    <property type="entry name" value="MFS general substrate transporter"/>
    <property type="match status" value="1"/>
</dbReference>
<dbReference type="Proteomes" id="UP000187455">
    <property type="component" value="Unassembled WGS sequence"/>
</dbReference>